<dbReference type="SUPFAM" id="SSF52777">
    <property type="entry name" value="CoA-dependent acyltransferases"/>
    <property type="match status" value="1"/>
</dbReference>
<feature type="domain" description="Transketolase-like pyrimidine-binding" evidence="13">
    <location>
        <begin position="928"/>
        <end position="1121"/>
    </location>
</feature>
<evidence type="ECO:0000256" key="2">
    <source>
        <dbReference type="ARBA" id="ARBA00001964"/>
    </source>
</evidence>
<dbReference type="Pfam" id="PF16078">
    <property type="entry name" value="2-oxogl_dehyd_N"/>
    <property type="match status" value="1"/>
</dbReference>
<evidence type="ECO:0000256" key="12">
    <source>
        <dbReference type="SAM" id="MobiDB-lite"/>
    </source>
</evidence>
<dbReference type="GO" id="GO:0000287">
    <property type="term" value="F:magnesium ion binding"/>
    <property type="evidence" value="ECO:0007669"/>
    <property type="project" value="UniProtKB-ARBA"/>
</dbReference>
<comment type="pathway">
    <text evidence="3">Carbohydrate metabolism; tricarboxylic acid cycle; succinyl-CoA from 2-oxoglutarate (dehydrogenase route): step 1/1.</text>
</comment>
<name>A0A3Q9UJ27_9ACTN</name>
<evidence type="ECO:0000313" key="15">
    <source>
        <dbReference type="Proteomes" id="UP000285875"/>
    </source>
</evidence>
<keyword evidence="8" id="KW-0786">Thiamine pyrophosphate</keyword>
<dbReference type="Proteomes" id="UP000285875">
    <property type="component" value="Chromosome"/>
</dbReference>
<protein>
    <submittedName>
        <fullName evidence="14">Multifunctional oxoglutarate decarboxylase/oxoglutarate dehydrogenase thiamine pyrophosphate-binding subunit/dihydrolipoyllysine-residue succinyltransferase subunit</fullName>
        <ecNumber evidence="14">4.1.1.71</ecNumber>
    </submittedName>
</protein>
<gene>
    <name evidence="14" type="primary">kgd</name>
    <name evidence="14" type="ORF">C0Z10_05645</name>
</gene>
<dbReference type="NCBIfam" id="NF008907">
    <property type="entry name" value="PRK12270.1"/>
    <property type="match status" value="1"/>
</dbReference>
<dbReference type="GO" id="GO:0004149">
    <property type="term" value="F:dihydrolipoyllysine-residue succinyltransferase activity"/>
    <property type="evidence" value="ECO:0007669"/>
    <property type="project" value="UniProtKB-EC"/>
</dbReference>
<dbReference type="SUPFAM" id="SSF52518">
    <property type="entry name" value="Thiamin diphosphate-binding fold (THDP-binding)"/>
    <property type="match status" value="2"/>
</dbReference>
<dbReference type="Pfam" id="PF00198">
    <property type="entry name" value="2-oxoacid_dh"/>
    <property type="match status" value="1"/>
</dbReference>
<keyword evidence="7" id="KW-0560">Oxidoreductase</keyword>
<keyword evidence="9" id="KW-0511">Multifunctional enzyme</keyword>
<dbReference type="InterPro" id="IPR031717">
    <property type="entry name" value="ODO-1/KGD_C"/>
</dbReference>
<comment type="catalytic activity">
    <reaction evidence="10">
        <text>N(6)-[(R)-lipoyl]-L-lysyl-[protein] + 2-oxoglutarate + H(+) = N(6)-[(R)-S(8)-succinyldihydrolipoyl]-L-lysyl-[protein] + CO2</text>
        <dbReference type="Rhea" id="RHEA:12188"/>
        <dbReference type="Rhea" id="RHEA-COMP:10474"/>
        <dbReference type="Rhea" id="RHEA-COMP:20092"/>
        <dbReference type="ChEBI" id="CHEBI:15378"/>
        <dbReference type="ChEBI" id="CHEBI:16526"/>
        <dbReference type="ChEBI" id="CHEBI:16810"/>
        <dbReference type="ChEBI" id="CHEBI:83099"/>
        <dbReference type="ChEBI" id="CHEBI:83120"/>
        <dbReference type="EC" id="1.2.4.2"/>
    </reaction>
</comment>
<keyword evidence="6" id="KW-0460">Magnesium</keyword>
<accession>A0A3Q9UJ27</accession>
<comment type="cofactor">
    <cofactor evidence="2">
        <name>thiamine diphosphate</name>
        <dbReference type="ChEBI" id="CHEBI:58937"/>
    </cofactor>
</comment>
<keyword evidence="14" id="KW-0808">Transferase</keyword>
<dbReference type="NCBIfam" id="TIGR00239">
    <property type="entry name" value="2oxo_dh_E1"/>
    <property type="match status" value="1"/>
</dbReference>
<feature type="compositionally biased region" description="Basic and acidic residues" evidence="12">
    <location>
        <begin position="25"/>
        <end position="36"/>
    </location>
</feature>
<dbReference type="GO" id="GO:0030976">
    <property type="term" value="F:thiamine pyrophosphate binding"/>
    <property type="evidence" value="ECO:0007669"/>
    <property type="project" value="InterPro"/>
</dbReference>
<dbReference type="InterPro" id="IPR001078">
    <property type="entry name" value="2-oxoacid_DH_actylTfrase"/>
</dbReference>
<dbReference type="Gene3D" id="3.40.50.11610">
    <property type="entry name" value="Multifunctional 2-oxoglutarate metabolism enzyme, C-terminal domain"/>
    <property type="match status" value="1"/>
</dbReference>
<dbReference type="GO" id="GO:0006099">
    <property type="term" value="P:tricarboxylic acid cycle"/>
    <property type="evidence" value="ECO:0007669"/>
    <property type="project" value="UniProtKB-UniPathway"/>
</dbReference>
<dbReference type="InterPro" id="IPR001017">
    <property type="entry name" value="DH_E1"/>
</dbReference>
<dbReference type="EMBL" id="CP025570">
    <property type="protein sequence ID" value="AZZ39312.1"/>
    <property type="molecule type" value="Genomic_DNA"/>
</dbReference>
<evidence type="ECO:0000256" key="5">
    <source>
        <dbReference type="ARBA" id="ARBA00022723"/>
    </source>
</evidence>
<dbReference type="InterPro" id="IPR042179">
    <property type="entry name" value="KGD_C_sf"/>
</dbReference>
<keyword evidence="4" id="KW-0816">Tricarboxylic acid cycle</keyword>
<dbReference type="InterPro" id="IPR029061">
    <property type="entry name" value="THDP-binding"/>
</dbReference>
<dbReference type="Pfam" id="PF16870">
    <property type="entry name" value="OxoGdeHyase_C"/>
    <property type="match status" value="1"/>
</dbReference>
<dbReference type="InterPro" id="IPR032106">
    <property type="entry name" value="2-oxogl_dehyd_N"/>
</dbReference>
<keyword evidence="5" id="KW-0479">Metal-binding</keyword>
<evidence type="ECO:0000256" key="7">
    <source>
        <dbReference type="ARBA" id="ARBA00023002"/>
    </source>
</evidence>
<evidence type="ECO:0000256" key="11">
    <source>
        <dbReference type="ARBA" id="ARBA00052761"/>
    </source>
</evidence>
<sequence>MASGTAGHTSSPTSAEFGANDWLIDEMREQFQRDPDSVGPEWVTFFQAEERTSAPRSPETPRAPESAAPAPREADPVPQPDPTATTTPPQPRRAQREEPSAPPAEPAPRASAAPSPAPSAPSPAPSTPAGAPHRAPVSADQPVHEPPAAAPAEPRTERLRGAPMRTAKNMETSLSMPTATSVRDIPMKLVIENRLMINRFLSQNKGGKVSFTHILGFAMVRALKDVPAMNNAYAEIDGKPHIIENPSVNLGLAIDVVGADGTRKLVVPAIRAAEAMDFSQFWAAYEQIVAKGRKNTLTVEDFKGVTASLTNPGGIGTNHSVPRLMPGQGMILGMGSIDYPAGWQGGSPTRLAELGISKVTTLTSTYDHRIIQGAQSGEFLRRIHKLLLGADRFYEEIFESLRIPYAPVQWAPDRMASRPDQVSKQVRVITLIDAWRQFGHMSADLDPLEYKPRYHHDLMLNSHGLTLWDLDRSFPVNNFGGMKRANLTLREILEILRDSYASTMGIEYMHITDHEQRRWFQDRFERVHTPLSRDVHLRILDQLTDAEVFETFLQTKYVGQKRFSLEGGESAIVLLAAIFTQAADQGLDEVCIGMPHRGRLNVLANIIGKSYGQIFREFEGNAEPSNSQGSGDVKYHLGDEGRFTAPSGHSIKASVAANPSHLEAVDPVLEGICRAKLDVLADSSHFPVLPVLMHGDAAFAGQGVVFETLQMSQLRPYRTGGTIHVVVNNQVGFTTSPAEGRTSQYATGVAKSIAAPVIHVNGDDPAAVVRAAHIAFAYRQTFHGDVVIDLVCYRRRGHNEGDDPSFTQPHMYDLITQKRSTRKVYTESLIGRGDITLEDADAAMTSFRRKLETAFEEVRNATSKAQPYDSVPDYPRKKNKDRPTAISAEMMDRVATAQEVLPASFTPHPKIAPQLARRARALRGQGPIDWASAEMLALGSLVAEGLHVRLTGQDSRRGTFSQRFGAIVDRATNKHYVPVNHIPGARSHLDIYDSPLNEYASLGFEYGYSVARPDSLVLWEAQFGDFANVAQTIIDEFIASAGSKWGQKSGVVLLLPHGYEGQGPDHSSARLERFLSLCSEEAMAVCQPSTAASYFHLLRYHAYVNLHRPVVIATPKSMLRNKAAASTVEDFTEGHWRPVISDESISDPSGVRQVILCTGKVRWELVRRREQAHLTEKVAIISMERLYPLPTRQLVEALAPYRHVDDVRWVQEEPANQGPWPFMQAHLREAVSSLEPGLLDTLTVVARPPSAASSVGQHSVHMAEEEDLLTAALAQP</sequence>
<dbReference type="AlphaFoldDB" id="A0A3Q9UJ27"/>
<dbReference type="InterPro" id="IPR005475">
    <property type="entry name" value="Transketolase-like_Pyr-bd"/>
</dbReference>
<evidence type="ECO:0000256" key="4">
    <source>
        <dbReference type="ARBA" id="ARBA00022532"/>
    </source>
</evidence>
<comment type="cofactor">
    <cofactor evidence="1">
        <name>Mg(2+)</name>
        <dbReference type="ChEBI" id="CHEBI:18420"/>
    </cofactor>
</comment>
<dbReference type="GO" id="GO:0008683">
    <property type="term" value="F:2-oxoglutarate decarboxylase activity"/>
    <property type="evidence" value="ECO:0007669"/>
    <property type="project" value="UniProtKB-EC"/>
</dbReference>
<dbReference type="GO" id="GO:0004591">
    <property type="term" value="F:oxoglutarate dehydrogenase (succinyl-transferring) activity"/>
    <property type="evidence" value="ECO:0007669"/>
    <property type="project" value="UniProtKB-EC"/>
</dbReference>
<dbReference type="SMART" id="SM00861">
    <property type="entry name" value="Transket_pyr"/>
    <property type="match status" value="1"/>
</dbReference>
<dbReference type="PIRSF" id="PIRSF000157">
    <property type="entry name" value="Oxoglu_dh_E1"/>
    <property type="match status" value="1"/>
</dbReference>
<proteinExistence type="predicted"/>
<dbReference type="InterPro" id="IPR023213">
    <property type="entry name" value="CAT-like_dom_sf"/>
</dbReference>
<dbReference type="Gene3D" id="1.10.287.1150">
    <property type="entry name" value="TPP helical domain"/>
    <property type="match status" value="1"/>
</dbReference>
<dbReference type="EC" id="4.1.1.71" evidence="14"/>
<dbReference type="PANTHER" id="PTHR23152">
    <property type="entry name" value="2-OXOGLUTARATE DEHYDROGENASE"/>
    <property type="match status" value="1"/>
</dbReference>
<dbReference type="Gene3D" id="3.30.559.10">
    <property type="entry name" value="Chloramphenicol acetyltransferase-like domain"/>
    <property type="match status" value="1"/>
</dbReference>
<dbReference type="Gene3D" id="3.40.50.12470">
    <property type="match status" value="1"/>
</dbReference>
<reference evidence="15" key="1">
    <citation type="submission" date="2017-12" db="EMBL/GenBank/DDBJ databases">
        <title>Whole genome sequencing of Acidipropionibacterium jensenii strains JS279 and JS280.</title>
        <authorList>
            <person name="Deptula P."/>
            <person name="Laine P."/>
            <person name="Smolander O.-P."/>
            <person name="Paulin L."/>
            <person name="Auvinen P."/>
            <person name="Varmanen P."/>
        </authorList>
    </citation>
    <scope>NUCLEOTIDE SEQUENCE [LARGE SCALE GENOMIC DNA]</scope>
    <source>
        <strain evidence="15">JS280</strain>
    </source>
</reference>
<dbReference type="CDD" id="cd02016">
    <property type="entry name" value="TPP_E1_OGDC_like"/>
    <property type="match status" value="1"/>
</dbReference>
<evidence type="ECO:0000256" key="3">
    <source>
        <dbReference type="ARBA" id="ARBA00004813"/>
    </source>
</evidence>
<dbReference type="InterPro" id="IPR011603">
    <property type="entry name" value="2oxoglutarate_DH_E1"/>
</dbReference>
<dbReference type="GO" id="GO:0045252">
    <property type="term" value="C:oxoglutarate dehydrogenase complex"/>
    <property type="evidence" value="ECO:0007669"/>
    <property type="project" value="TreeGrafter"/>
</dbReference>
<dbReference type="UniPathway" id="UPA00223">
    <property type="reaction ID" value="UER00997"/>
</dbReference>
<dbReference type="Gene3D" id="3.40.50.970">
    <property type="match status" value="1"/>
</dbReference>
<dbReference type="NCBIfam" id="NF006914">
    <property type="entry name" value="PRK09404.1"/>
    <property type="match status" value="1"/>
</dbReference>
<evidence type="ECO:0000259" key="13">
    <source>
        <dbReference type="SMART" id="SM00861"/>
    </source>
</evidence>
<evidence type="ECO:0000256" key="1">
    <source>
        <dbReference type="ARBA" id="ARBA00001946"/>
    </source>
</evidence>
<dbReference type="PANTHER" id="PTHR23152:SF4">
    <property type="entry name" value="2-OXOADIPATE DEHYDROGENASE COMPLEX COMPONENT E1"/>
    <property type="match status" value="1"/>
</dbReference>
<dbReference type="KEGG" id="aji:C0Z10_05645"/>
<feature type="compositionally biased region" description="Pro residues" evidence="12">
    <location>
        <begin position="115"/>
        <end position="126"/>
    </location>
</feature>
<dbReference type="Pfam" id="PF02779">
    <property type="entry name" value="Transket_pyr"/>
    <property type="match status" value="1"/>
</dbReference>
<comment type="catalytic activity">
    <reaction evidence="11">
        <text>N(6)-[(R)-dihydrolipoyl]-L-lysyl-[protein] + succinyl-CoA = N(6)-[(R)-S(8)-succinyldihydrolipoyl]-L-lysyl-[protein] + CoA</text>
        <dbReference type="Rhea" id="RHEA:15213"/>
        <dbReference type="Rhea" id="RHEA-COMP:10475"/>
        <dbReference type="Rhea" id="RHEA-COMP:20092"/>
        <dbReference type="ChEBI" id="CHEBI:57287"/>
        <dbReference type="ChEBI" id="CHEBI:57292"/>
        <dbReference type="ChEBI" id="CHEBI:83100"/>
        <dbReference type="ChEBI" id="CHEBI:83120"/>
        <dbReference type="EC" id="2.3.1.61"/>
    </reaction>
</comment>
<evidence type="ECO:0000256" key="8">
    <source>
        <dbReference type="ARBA" id="ARBA00023052"/>
    </source>
</evidence>
<evidence type="ECO:0000313" key="14">
    <source>
        <dbReference type="EMBL" id="AZZ39312.1"/>
    </source>
</evidence>
<evidence type="ECO:0000256" key="10">
    <source>
        <dbReference type="ARBA" id="ARBA00051911"/>
    </source>
</evidence>
<feature type="compositionally biased region" description="Polar residues" evidence="12">
    <location>
        <begin position="1"/>
        <end position="14"/>
    </location>
</feature>
<dbReference type="GO" id="GO:0005829">
    <property type="term" value="C:cytosol"/>
    <property type="evidence" value="ECO:0007669"/>
    <property type="project" value="TreeGrafter"/>
</dbReference>
<organism evidence="14 15">
    <name type="scientific">Acidipropionibacterium jensenii</name>
    <dbReference type="NCBI Taxonomy" id="1749"/>
    <lineage>
        <taxon>Bacteria</taxon>
        <taxon>Bacillati</taxon>
        <taxon>Actinomycetota</taxon>
        <taxon>Actinomycetes</taxon>
        <taxon>Propionibacteriales</taxon>
        <taxon>Propionibacteriaceae</taxon>
        <taxon>Acidipropionibacterium</taxon>
    </lineage>
</organism>
<keyword evidence="14" id="KW-0456">Lyase</keyword>
<dbReference type="Pfam" id="PF00676">
    <property type="entry name" value="E1_dh"/>
    <property type="match status" value="1"/>
</dbReference>
<evidence type="ECO:0000256" key="6">
    <source>
        <dbReference type="ARBA" id="ARBA00022842"/>
    </source>
</evidence>
<feature type="region of interest" description="Disordered" evidence="12">
    <location>
        <begin position="1"/>
        <end position="170"/>
    </location>
</feature>
<evidence type="ECO:0000256" key="9">
    <source>
        <dbReference type="ARBA" id="ARBA00023268"/>
    </source>
</evidence>